<dbReference type="EMBL" id="NAPY01000001">
    <property type="protein sequence ID" value="MUL34942.1"/>
    <property type="molecule type" value="Genomic_DNA"/>
</dbReference>
<dbReference type="RefSeq" id="WP_105220241.1">
    <property type="nucleotide sequence ID" value="NZ_CAWNSU010000059.1"/>
</dbReference>
<accession>A0A6N8FQL7</accession>
<evidence type="ECO:0000313" key="2">
    <source>
        <dbReference type="Proteomes" id="UP000441797"/>
    </source>
</evidence>
<gene>
    <name evidence="1" type="ORF">BWI75_00820</name>
</gene>
<dbReference type="AlphaFoldDB" id="A0A6N8FQL7"/>
<dbReference type="OrthoDB" id="5197894at2"/>
<protein>
    <submittedName>
        <fullName evidence="1">Uncharacterized protein</fullName>
    </submittedName>
</protein>
<organism evidence="1 2">
    <name type="scientific">Gloeocapsopsis dulcis AAB1 = 1H9</name>
    <dbReference type="NCBI Taxonomy" id="1433147"/>
    <lineage>
        <taxon>Bacteria</taxon>
        <taxon>Bacillati</taxon>
        <taxon>Cyanobacteriota</taxon>
        <taxon>Cyanophyceae</taxon>
        <taxon>Oscillatoriophycideae</taxon>
        <taxon>Chroococcales</taxon>
        <taxon>Chroococcaceae</taxon>
        <taxon>Gloeocapsopsis</taxon>
        <taxon>Gloeocapsopsis dulcis</taxon>
    </lineage>
</organism>
<keyword evidence="2" id="KW-1185">Reference proteome</keyword>
<name>A0A6N8FQL7_9CHRO</name>
<dbReference type="Proteomes" id="UP000441797">
    <property type="component" value="Unassembled WGS sequence"/>
</dbReference>
<proteinExistence type="predicted"/>
<comment type="caution">
    <text evidence="1">The sequence shown here is derived from an EMBL/GenBank/DDBJ whole genome shotgun (WGS) entry which is preliminary data.</text>
</comment>
<evidence type="ECO:0000313" key="1">
    <source>
        <dbReference type="EMBL" id="MUL34942.1"/>
    </source>
</evidence>
<sequence length="85" mass="8945">MNINVHIERLILDGVPIAPSQRPLLQAAVEAELGQLLAEQGLAPNLLTRGAVPRVPADTIQLTSESDPIQLGQQIAQVVYGGLGS</sequence>
<reference evidence="1 2" key="1">
    <citation type="journal article" date="2019" name="Front. Microbiol.">
        <title>Genomic Features for Desiccation Tolerance and Sugar Biosynthesis in the Extremophile Gloeocapsopsis sp. UTEX B3054.</title>
        <authorList>
            <person name="Urrejola C."/>
            <person name="Alcorta J."/>
            <person name="Salas L."/>
            <person name="Vasquez M."/>
            <person name="Polz M.F."/>
            <person name="Vicuna R."/>
            <person name="Diez B."/>
        </authorList>
    </citation>
    <scope>NUCLEOTIDE SEQUENCE [LARGE SCALE GENOMIC DNA]</scope>
    <source>
        <strain evidence="1 2">1H9</strain>
    </source>
</reference>